<evidence type="ECO:0000313" key="2">
    <source>
        <dbReference type="EMBL" id="KAJ4437479.1"/>
    </source>
</evidence>
<reference evidence="2 3" key="1">
    <citation type="journal article" date="2022" name="Allergy">
        <title>Genome assembly and annotation of Periplaneta americana reveal a comprehensive cockroach allergen profile.</title>
        <authorList>
            <person name="Wang L."/>
            <person name="Xiong Q."/>
            <person name="Saelim N."/>
            <person name="Wang L."/>
            <person name="Nong W."/>
            <person name="Wan A.T."/>
            <person name="Shi M."/>
            <person name="Liu X."/>
            <person name="Cao Q."/>
            <person name="Hui J.H.L."/>
            <person name="Sookrung N."/>
            <person name="Leung T.F."/>
            <person name="Tungtrongchitr A."/>
            <person name="Tsui S.K.W."/>
        </authorList>
    </citation>
    <scope>NUCLEOTIDE SEQUENCE [LARGE SCALE GENOMIC DNA]</scope>
    <source>
        <strain evidence="2">PWHHKU_190912</strain>
    </source>
</reference>
<sequence length="120" mass="12905">MSGLCESGNEPPGSLKAISKGKLKKLPTDGCTGRNGEREKSSGQKISDDDDMICGSYAEIKGRQKIGLENAGFAVKDLPMGRILDEAENSQKRNINKAVQCEIECETLRNVCGESDVSEP</sequence>
<dbReference type="Proteomes" id="UP001148838">
    <property type="component" value="Unassembled WGS sequence"/>
</dbReference>
<keyword evidence="3" id="KW-1185">Reference proteome</keyword>
<accession>A0ABQ8SUH0</accession>
<feature type="region of interest" description="Disordered" evidence="1">
    <location>
        <begin position="1"/>
        <end position="50"/>
    </location>
</feature>
<evidence type="ECO:0000256" key="1">
    <source>
        <dbReference type="SAM" id="MobiDB-lite"/>
    </source>
</evidence>
<gene>
    <name evidence="2" type="ORF">ANN_17623</name>
</gene>
<dbReference type="EMBL" id="JAJSOF020000021">
    <property type="protein sequence ID" value="KAJ4437479.1"/>
    <property type="molecule type" value="Genomic_DNA"/>
</dbReference>
<name>A0ABQ8SUH0_PERAM</name>
<evidence type="ECO:0000313" key="3">
    <source>
        <dbReference type="Proteomes" id="UP001148838"/>
    </source>
</evidence>
<protein>
    <submittedName>
        <fullName evidence="2">Uncharacterized protein</fullName>
    </submittedName>
</protein>
<comment type="caution">
    <text evidence="2">The sequence shown here is derived from an EMBL/GenBank/DDBJ whole genome shotgun (WGS) entry which is preliminary data.</text>
</comment>
<proteinExistence type="predicted"/>
<organism evidence="2 3">
    <name type="scientific">Periplaneta americana</name>
    <name type="common">American cockroach</name>
    <name type="synonym">Blatta americana</name>
    <dbReference type="NCBI Taxonomy" id="6978"/>
    <lineage>
        <taxon>Eukaryota</taxon>
        <taxon>Metazoa</taxon>
        <taxon>Ecdysozoa</taxon>
        <taxon>Arthropoda</taxon>
        <taxon>Hexapoda</taxon>
        <taxon>Insecta</taxon>
        <taxon>Pterygota</taxon>
        <taxon>Neoptera</taxon>
        <taxon>Polyneoptera</taxon>
        <taxon>Dictyoptera</taxon>
        <taxon>Blattodea</taxon>
        <taxon>Blattoidea</taxon>
        <taxon>Blattidae</taxon>
        <taxon>Blattinae</taxon>
        <taxon>Periplaneta</taxon>
    </lineage>
</organism>